<dbReference type="Pfam" id="PF00378">
    <property type="entry name" value="ECH_1"/>
    <property type="match status" value="1"/>
</dbReference>
<dbReference type="FunFam" id="3.40.50.720:FF:000009">
    <property type="entry name" value="Fatty oxidation complex, alpha subunit"/>
    <property type="match status" value="1"/>
</dbReference>
<comment type="pathway">
    <text evidence="2">Lipid metabolism; fatty acid beta-oxidation.</text>
</comment>
<sequence length="698" mass="74280">MTDPVRYDREGDVALITVANPPVNALGHAVRQGLVAAIERFEADDARIAVILGEGRLFIGGADISEFGKPPADPWLPDVVNRIEAATKPVVAAIHGAALGGGLEVALGCHYRVALPGTKLGLPEVTLGILPGAGGTQRTPRLTGLPKALEMITSGTPVDPKTAQEIGLIDRVGEGDARSAGLAYARDLLEQGAERRPVGAMPKPAADADAVAATEATLQKTAKGLVSPFHAMKAVVAASEMEIDAGLAEERRLFNELMETPQREGLIHAFFLERKVSQLPEIDGVAPRELSKVGVIGGGTMGAGIATAALLAGLTVTLIERDDEAAAKARGTIEKNLAGAVKRGKLAEAERDTILSDAFATSTDYSALSDADLAIEAVFESMEVKKEVFGQLDAVMKPGAVLATNTSYLDIDEIAGSTSRPADVIGLHFFSPAHVMKLLEVVVADKTANDVTATAFALAKKLRKIAVRAGVCDGFIGNRILSHYRGAADRMVLEGASPYQVDSALRDFGFAMGPYAVADLAGLDIGFMTRQRKEATRDPRDVVPTWADELYHMGRLGQKTGRGYYIYEGGARTGEPDPEVEALVAQAREAAGVTPRSFTDGEIQRRYMAAMVNEGARVVGEGIAQRPLDVDAVKLFGYGFPRYRGGPMKWADMTGLAGLLDDIRAWEKDDPYFWAPAPLLEQLVSDNTNFDSLNGWER</sequence>
<dbReference type="STRING" id="1379903.ATO8_10278"/>
<keyword evidence="5" id="KW-0442">Lipid degradation</keyword>
<dbReference type="PANTHER" id="PTHR23309">
    <property type="entry name" value="3-HYDROXYACYL-COA DEHYROGENASE"/>
    <property type="match status" value="1"/>
</dbReference>
<dbReference type="EMBL" id="AQQW01000005">
    <property type="protein sequence ID" value="ETW12923.1"/>
    <property type="molecule type" value="Genomic_DNA"/>
</dbReference>
<gene>
    <name evidence="17" type="ORF">ATO8_10278</name>
</gene>
<dbReference type="InterPro" id="IPR008927">
    <property type="entry name" value="6-PGluconate_DH-like_C_sf"/>
</dbReference>
<keyword evidence="11" id="KW-0456">Lyase</keyword>
<dbReference type="GO" id="GO:0004300">
    <property type="term" value="F:enoyl-CoA hydratase activity"/>
    <property type="evidence" value="ECO:0007669"/>
    <property type="project" value="UniProtKB-ARBA"/>
</dbReference>
<evidence type="ECO:0000256" key="2">
    <source>
        <dbReference type="ARBA" id="ARBA00005005"/>
    </source>
</evidence>
<evidence type="ECO:0000313" key="18">
    <source>
        <dbReference type="Proteomes" id="UP000019063"/>
    </source>
</evidence>
<keyword evidence="8" id="KW-0443">Lipid metabolism</keyword>
<evidence type="ECO:0000256" key="4">
    <source>
        <dbReference type="ARBA" id="ARBA00022832"/>
    </source>
</evidence>
<comment type="subcellular location">
    <subcellularLocation>
        <location evidence="1">Peroxisome</location>
    </subcellularLocation>
</comment>
<evidence type="ECO:0000256" key="7">
    <source>
        <dbReference type="ARBA" id="ARBA00023027"/>
    </source>
</evidence>
<reference evidence="17 18" key="1">
    <citation type="journal article" date="2014" name="Antonie Van Leeuwenhoek">
        <title>Roseivivax atlanticus sp. nov., isolated from surface seawater of the Atlantic Ocean.</title>
        <authorList>
            <person name="Li G."/>
            <person name="Lai Q."/>
            <person name="Liu X."/>
            <person name="Sun F."/>
            <person name="Shao Z."/>
        </authorList>
    </citation>
    <scope>NUCLEOTIDE SEQUENCE [LARGE SCALE GENOMIC DNA]</scope>
    <source>
        <strain evidence="17 18">22II-s10s</strain>
    </source>
</reference>
<evidence type="ECO:0000256" key="10">
    <source>
        <dbReference type="ARBA" id="ARBA00023235"/>
    </source>
</evidence>
<dbReference type="Proteomes" id="UP000019063">
    <property type="component" value="Unassembled WGS sequence"/>
</dbReference>
<dbReference type="InterPro" id="IPR006176">
    <property type="entry name" value="3-OHacyl-CoA_DH_NAD-bd"/>
</dbReference>
<evidence type="ECO:0000256" key="3">
    <source>
        <dbReference type="ARBA" id="ARBA00008750"/>
    </source>
</evidence>
<dbReference type="PATRIC" id="fig|1317118.6.peg.2119"/>
<dbReference type="GO" id="GO:0016853">
    <property type="term" value="F:isomerase activity"/>
    <property type="evidence" value="ECO:0007669"/>
    <property type="project" value="UniProtKB-KW"/>
</dbReference>
<evidence type="ECO:0000256" key="14">
    <source>
        <dbReference type="RuleBase" id="RU003707"/>
    </source>
</evidence>
<evidence type="ECO:0000256" key="6">
    <source>
        <dbReference type="ARBA" id="ARBA00023002"/>
    </source>
</evidence>
<feature type="domain" description="3-hydroxyacyl-CoA dehydrogenase C-terminal" evidence="15">
    <location>
        <begin position="474"/>
        <end position="567"/>
    </location>
</feature>
<dbReference type="SUPFAM" id="SSF51735">
    <property type="entry name" value="NAD(P)-binding Rossmann-fold domains"/>
    <property type="match status" value="1"/>
</dbReference>
<evidence type="ECO:0000256" key="13">
    <source>
        <dbReference type="ARBA" id="ARBA00049556"/>
    </source>
</evidence>
<keyword evidence="9" id="KW-0576">Peroxisome</keyword>
<dbReference type="AlphaFoldDB" id="W4HKJ5"/>
<keyword evidence="18" id="KW-1185">Reference proteome</keyword>
<dbReference type="UniPathway" id="UPA00659"/>
<dbReference type="GO" id="GO:0006635">
    <property type="term" value="P:fatty acid beta-oxidation"/>
    <property type="evidence" value="ECO:0007669"/>
    <property type="project" value="UniProtKB-UniPathway"/>
</dbReference>
<comment type="similarity">
    <text evidence="3">In the N-terminal section; belongs to the enoyl-CoA hydratase/isomerase family.</text>
</comment>
<dbReference type="eggNOG" id="COG1250">
    <property type="taxonomic scope" value="Bacteria"/>
</dbReference>
<dbReference type="Pfam" id="PF00725">
    <property type="entry name" value="3HCDH"/>
    <property type="match status" value="2"/>
</dbReference>
<comment type="catalytic activity">
    <reaction evidence="13">
        <text>a (3S)-3-hydroxyacyl-CoA + NAD(+) = a 3-oxoacyl-CoA + NADH + H(+)</text>
        <dbReference type="Rhea" id="RHEA:22432"/>
        <dbReference type="ChEBI" id="CHEBI:15378"/>
        <dbReference type="ChEBI" id="CHEBI:57318"/>
        <dbReference type="ChEBI" id="CHEBI:57540"/>
        <dbReference type="ChEBI" id="CHEBI:57945"/>
        <dbReference type="ChEBI" id="CHEBI:90726"/>
        <dbReference type="EC" id="1.1.1.35"/>
    </reaction>
</comment>
<dbReference type="CDD" id="cd06558">
    <property type="entry name" value="crotonase-like"/>
    <property type="match status" value="1"/>
</dbReference>
<dbReference type="Gene3D" id="3.40.50.720">
    <property type="entry name" value="NAD(P)-binding Rossmann-like Domain"/>
    <property type="match status" value="1"/>
</dbReference>
<dbReference type="SUPFAM" id="SSF52096">
    <property type="entry name" value="ClpP/crotonase"/>
    <property type="match status" value="1"/>
</dbReference>
<dbReference type="InterPro" id="IPR018376">
    <property type="entry name" value="Enoyl-CoA_hyd/isom_CS"/>
</dbReference>
<accession>W4HKJ5</accession>
<evidence type="ECO:0000313" key="17">
    <source>
        <dbReference type="EMBL" id="ETW12923.1"/>
    </source>
</evidence>
<evidence type="ECO:0000256" key="11">
    <source>
        <dbReference type="ARBA" id="ARBA00023239"/>
    </source>
</evidence>
<name>W4HKJ5_9RHOB</name>
<feature type="domain" description="3-hydroxyacyl-CoA dehydrogenase C-terminal" evidence="15">
    <location>
        <begin position="604"/>
        <end position="687"/>
    </location>
</feature>
<feature type="domain" description="3-hydroxyacyl-CoA dehydrogenase NAD binding" evidence="16">
    <location>
        <begin position="292"/>
        <end position="469"/>
    </location>
</feature>
<keyword evidence="12" id="KW-0511">Multifunctional enzyme</keyword>
<evidence type="ECO:0000256" key="1">
    <source>
        <dbReference type="ARBA" id="ARBA00004275"/>
    </source>
</evidence>
<dbReference type="GO" id="GO:0070403">
    <property type="term" value="F:NAD+ binding"/>
    <property type="evidence" value="ECO:0007669"/>
    <property type="project" value="InterPro"/>
</dbReference>
<comment type="similarity">
    <text evidence="14">Belongs to the enoyl-CoA hydratase/isomerase family.</text>
</comment>
<evidence type="ECO:0000256" key="8">
    <source>
        <dbReference type="ARBA" id="ARBA00023098"/>
    </source>
</evidence>
<dbReference type="eggNOG" id="COG1024">
    <property type="taxonomic scope" value="Bacteria"/>
</dbReference>
<evidence type="ECO:0000259" key="16">
    <source>
        <dbReference type="Pfam" id="PF02737"/>
    </source>
</evidence>
<dbReference type="Gene3D" id="1.10.1040.50">
    <property type="match status" value="1"/>
</dbReference>
<dbReference type="InterPro" id="IPR036291">
    <property type="entry name" value="NAD(P)-bd_dom_sf"/>
</dbReference>
<dbReference type="InterPro" id="IPR001753">
    <property type="entry name" value="Enoyl-CoA_hydra/iso"/>
</dbReference>
<keyword evidence="7" id="KW-0520">NAD</keyword>
<dbReference type="SUPFAM" id="SSF48179">
    <property type="entry name" value="6-phosphogluconate dehydrogenase C-terminal domain-like"/>
    <property type="match status" value="2"/>
</dbReference>
<dbReference type="InterPro" id="IPR006108">
    <property type="entry name" value="3HC_DH_C"/>
</dbReference>
<protein>
    <submittedName>
        <fullName evidence="17">3-hydroxyacyl-CoA dehydrogenase</fullName>
    </submittedName>
</protein>
<keyword evidence="4" id="KW-0276">Fatty acid metabolism</keyword>
<keyword evidence="6" id="KW-0560">Oxidoreductase</keyword>
<evidence type="ECO:0000256" key="5">
    <source>
        <dbReference type="ARBA" id="ARBA00022963"/>
    </source>
</evidence>
<dbReference type="GO" id="GO:0003857">
    <property type="term" value="F:(3S)-3-hydroxyacyl-CoA dehydrogenase (NAD+) activity"/>
    <property type="evidence" value="ECO:0007669"/>
    <property type="project" value="UniProtKB-EC"/>
</dbReference>
<dbReference type="InterPro" id="IPR029045">
    <property type="entry name" value="ClpP/crotonase-like_dom_sf"/>
</dbReference>
<evidence type="ECO:0000259" key="15">
    <source>
        <dbReference type="Pfam" id="PF00725"/>
    </source>
</evidence>
<evidence type="ECO:0000256" key="12">
    <source>
        <dbReference type="ARBA" id="ARBA00023268"/>
    </source>
</evidence>
<dbReference type="Gene3D" id="3.90.226.10">
    <property type="entry name" value="2-enoyl-CoA Hydratase, Chain A, domain 1"/>
    <property type="match status" value="1"/>
</dbReference>
<dbReference type="RefSeq" id="WP_043844342.1">
    <property type="nucleotide sequence ID" value="NZ_AQQW01000005.1"/>
</dbReference>
<comment type="caution">
    <text evidence="17">The sequence shown here is derived from an EMBL/GenBank/DDBJ whole genome shotgun (WGS) entry which is preliminary data.</text>
</comment>
<dbReference type="FunFam" id="1.10.1040.50:FF:000006">
    <property type="entry name" value="Peroxisomal bifunctional enzyme"/>
    <property type="match status" value="1"/>
</dbReference>
<keyword evidence="10" id="KW-0413">Isomerase</keyword>
<proteinExistence type="inferred from homology"/>
<dbReference type="PANTHER" id="PTHR23309:SF51">
    <property type="entry name" value="3-HYDROXYACYL-COA DEHYDROGENASE-RELATED"/>
    <property type="match status" value="1"/>
</dbReference>
<organism evidence="17 18">
    <name type="scientific">Roseivivax marinus</name>
    <dbReference type="NCBI Taxonomy" id="1379903"/>
    <lineage>
        <taxon>Bacteria</taxon>
        <taxon>Pseudomonadati</taxon>
        <taxon>Pseudomonadota</taxon>
        <taxon>Alphaproteobacteria</taxon>
        <taxon>Rhodobacterales</taxon>
        <taxon>Roseobacteraceae</taxon>
        <taxon>Roseivivax</taxon>
    </lineage>
</organism>
<dbReference type="PROSITE" id="PS00166">
    <property type="entry name" value="ENOYL_COA_HYDRATASE"/>
    <property type="match status" value="1"/>
</dbReference>
<evidence type="ECO:0000256" key="9">
    <source>
        <dbReference type="ARBA" id="ARBA00023140"/>
    </source>
</evidence>
<dbReference type="Pfam" id="PF02737">
    <property type="entry name" value="3HCDH_N"/>
    <property type="match status" value="1"/>
</dbReference>